<protein>
    <submittedName>
        <fullName evidence="1">Uncharacterized protein</fullName>
    </submittedName>
</protein>
<dbReference type="Proteomes" id="UP001590950">
    <property type="component" value="Unassembled WGS sequence"/>
</dbReference>
<dbReference type="EMBL" id="JBEFKJ010000014">
    <property type="protein sequence ID" value="KAL2042345.1"/>
    <property type="molecule type" value="Genomic_DNA"/>
</dbReference>
<comment type="caution">
    <text evidence="1">The sequence shown here is derived from an EMBL/GenBank/DDBJ whole genome shotgun (WGS) entry which is preliminary data.</text>
</comment>
<organism evidence="1 2">
    <name type="scientific">Stereocaulon virgatum</name>
    <dbReference type="NCBI Taxonomy" id="373712"/>
    <lineage>
        <taxon>Eukaryota</taxon>
        <taxon>Fungi</taxon>
        <taxon>Dikarya</taxon>
        <taxon>Ascomycota</taxon>
        <taxon>Pezizomycotina</taxon>
        <taxon>Lecanoromycetes</taxon>
        <taxon>OSLEUM clade</taxon>
        <taxon>Lecanoromycetidae</taxon>
        <taxon>Lecanorales</taxon>
        <taxon>Lecanorineae</taxon>
        <taxon>Stereocaulaceae</taxon>
        <taxon>Stereocaulon</taxon>
    </lineage>
</organism>
<name>A0ABR4AB71_9LECA</name>
<accession>A0ABR4AB71</accession>
<reference evidence="1 2" key="1">
    <citation type="submission" date="2024-09" db="EMBL/GenBank/DDBJ databases">
        <title>Rethinking Asexuality: The Enigmatic Case of Functional Sexual Genes in Lepraria (Stereocaulaceae).</title>
        <authorList>
            <person name="Doellman M."/>
            <person name="Sun Y."/>
            <person name="Barcenas-Pena A."/>
            <person name="Lumbsch H.T."/>
            <person name="Grewe F."/>
        </authorList>
    </citation>
    <scope>NUCLEOTIDE SEQUENCE [LARGE SCALE GENOMIC DNA]</scope>
    <source>
        <strain evidence="1 2">Mercado 3170</strain>
    </source>
</reference>
<proteinExistence type="predicted"/>
<keyword evidence="2" id="KW-1185">Reference proteome</keyword>
<evidence type="ECO:0000313" key="2">
    <source>
        <dbReference type="Proteomes" id="UP001590950"/>
    </source>
</evidence>
<gene>
    <name evidence="1" type="ORF">N7G274_004834</name>
</gene>
<sequence length="114" mass="12686">MSKTLLEIRDFQSFDPGRLFKGVSMNIQISRKQILGLASQNAKVQDVYLGKHANPQAILAPQATKTLYERLALAYSISTHFVAACCEDTREYPFRVTELTTMIVFGAGVRSLMG</sequence>
<evidence type="ECO:0000313" key="1">
    <source>
        <dbReference type="EMBL" id="KAL2042345.1"/>
    </source>
</evidence>